<comment type="caution">
    <text evidence="1">The sequence shown here is derived from an EMBL/GenBank/DDBJ whole genome shotgun (WGS) entry which is preliminary data.</text>
</comment>
<keyword evidence="2" id="KW-1185">Reference proteome</keyword>
<accession>A0A4Y2E596</accession>
<sequence length="94" mass="11143">MKNKEDVNVNEVLHEEYLNHFMRERDEMRNDAKKNNLKPVVDWPGCLPVHVSFHLMMMEPSRGRLARGWPKAVETPHTNTVREWRPLPEKVGNQ</sequence>
<protein>
    <submittedName>
        <fullName evidence="1">Uncharacterized protein</fullName>
    </submittedName>
</protein>
<gene>
    <name evidence="1" type="ORF">AVEN_67024_1</name>
</gene>
<dbReference type="AlphaFoldDB" id="A0A4Y2E596"/>
<evidence type="ECO:0000313" key="2">
    <source>
        <dbReference type="Proteomes" id="UP000499080"/>
    </source>
</evidence>
<evidence type="ECO:0000313" key="1">
    <source>
        <dbReference type="EMBL" id="GBM23044.1"/>
    </source>
</evidence>
<organism evidence="1 2">
    <name type="scientific">Araneus ventricosus</name>
    <name type="common">Orbweaver spider</name>
    <name type="synonym">Epeira ventricosa</name>
    <dbReference type="NCBI Taxonomy" id="182803"/>
    <lineage>
        <taxon>Eukaryota</taxon>
        <taxon>Metazoa</taxon>
        <taxon>Ecdysozoa</taxon>
        <taxon>Arthropoda</taxon>
        <taxon>Chelicerata</taxon>
        <taxon>Arachnida</taxon>
        <taxon>Araneae</taxon>
        <taxon>Araneomorphae</taxon>
        <taxon>Entelegynae</taxon>
        <taxon>Araneoidea</taxon>
        <taxon>Araneidae</taxon>
        <taxon>Araneus</taxon>
    </lineage>
</organism>
<reference evidence="1 2" key="1">
    <citation type="journal article" date="2019" name="Sci. Rep.">
        <title>Orb-weaving spider Araneus ventricosus genome elucidates the spidroin gene catalogue.</title>
        <authorList>
            <person name="Kono N."/>
            <person name="Nakamura H."/>
            <person name="Ohtoshi R."/>
            <person name="Moran D.A.P."/>
            <person name="Shinohara A."/>
            <person name="Yoshida Y."/>
            <person name="Fujiwara M."/>
            <person name="Mori M."/>
            <person name="Tomita M."/>
            <person name="Arakawa K."/>
        </authorList>
    </citation>
    <scope>NUCLEOTIDE SEQUENCE [LARGE SCALE GENOMIC DNA]</scope>
</reference>
<name>A0A4Y2E596_ARAVE</name>
<dbReference type="Proteomes" id="UP000499080">
    <property type="component" value="Unassembled WGS sequence"/>
</dbReference>
<proteinExistence type="predicted"/>
<dbReference type="OrthoDB" id="8055977at2759"/>
<dbReference type="EMBL" id="BGPR01000491">
    <property type="protein sequence ID" value="GBM23044.1"/>
    <property type="molecule type" value="Genomic_DNA"/>
</dbReference>